<dbReference type="Proteomes" id="UP001521150">
    <property type="component" value="Unassembled WGS sequence"/>
</dbReference>
<reference evidence="2 3" key="1">
    <citation type="submission" date="2021-12" db="EMBL/GenBank/DDBJ databases">
        <title>Genome sequence of Kibdelosporangium philippinense ATCC 49844.</title>
        <authorList>
            <person name="Fedorov E.A."/>
            <person name="Omeragic M."/>
            <person name="Shalygina K.F."/>
            <person name="Maclea K.S."/>
        </authorList>
    </citation>
    <scope>NUCLEOTIDE SEQUENCE [LARGE SCALE GENOMIC DNA]</scope>
    <source>
        <strain evidence="2 3">ATCC 49844</strain>
    </source>
</reference>
<dbReference type="PANTHER" id="PTHR43976:SF9">
    <property type="entry name" value="OXIDOREDUCTASE"/>
    <property type="match status" value="1"/>
</dbReference>
<accession>A0ABS8Z5G0</accession>
<comment type="caution">
    <text evidence="2">The sequence shown here is derived from an EMBL/GenBank/DDBJ whole genome shotgun (WGS) entry which is preliminary data.</text>
</comment>
<dbReference type="PANTHER" id="PTHR43976">
    <property type="entry name" value="SHORT CHAIN DEHYDROGENASE"/>
    <property type="match status" value="1"/>
</dbReference>
<dbReference type="PRINTS" id="PR00081">
    <property type="entry name" value="GDHRDH"/>
</dbReference>
<dbReference type="EMBL" id="JAJVCN010000001">
    <property type="protein sequence ID" value="MCE7002278.1"/>
    <property type="molecule type" value="Genomic_DNA"/>
</dbReference>
<evidence type="ECO:0000313" key="2">
    <source>
        <dbReference type="EMBL" id="MCE7002278.1"/>
    </source>
</evidence>
<evidence type="ECO:0000256" key="1">
    <source>
        <dbReference type="SAM" id="MobiDB-lite"/>
    </source>
</evidence>
<protein>
    <submittedName>
        <fullName evidence="2">SDR family NAD(P)-dependent oxidoreductase</fullName>
    </submittedName>
</protein>
<dbReference type="RefSeq" id="WP_233723303.1">
    <property type="nucleotide sequence ID" value="NZ_JAJVCN010000001.1"/>
</dbReference>
<dbReference type="SUPFAM" id="SSF51735">
    <property type="entry name" value="NAD(P)-binding Rossmann-fold domains"/>
    <property type="match status" value="1"/>
</dbReference>
<proteinExistence type="predicted"/>
<dbReference type="Pfam" id="PF00106">
    <property type="entry name" value="adh_short"/>
    <property type="match status" value="1"/>
</dbReference>
<name>A0ABS8Z5G0_9PSEU</name>
<dbReference type="InterPro" id="IPR002347">
    <property type="entry name" value="SDR_fam"/>
</dbReference>
<evidence type="ECO:0000313" key="3">
    <source>
        <dbReference type="Proteomes" id="UP001521150"/>
    </source>
</evidence>
<organism evidence="2 3">
    <name type="scientific">Kibdelosporangium philippinense</name>
    <dbReference type="NCBI Taxonomy" id="211113"/>
    <lineage>
        <taxon>Bacteria</taxon>
        <taxon>Bacillati</taxon>
        <taxon>Actinomycetota</taxon>
        <taxon>Actinomycetes</taxon>
        <taxon>Pseudonocardiales</taxon>
        <taxon>Pseudonocardiaceae</taxon>
        <taxon>Kibdelosporangium</taxon>
    </lineage>
</organism>
<gene>
    <name evidence="2" type="ORF">LWC34_05460</name>
</gene>
<dbReference type="Gene3D" id="3.40.50.720">
    <property type="entry name" value="NAD(P)-binding Rossmann-like Domain"/>
    <property type="match status" value="2"/>
</dbReference>
<feature type="region of interest" description="Disordered" evidence="1">
    <location>
        <begin position="182"/>
        <end position="218"/>
    </location>
</feature>
<sequence length="218" mass="22713">MSKTIVITGASSGLGASTARALADAGHTVYAGMCGTTAAMRAYATEHGVNLCPIELDVSDQASVDDAIAHVVATSGGIDAVVHNAGHVGPTAEQSASVHRAVLPHLRAQRDGLVVWVGSTRGRTSPYLAPYVVGKAAESLAVGYAAELTGFDVDTTILVAASFTRRTSPADMHAGLMEQVRTELAPPDAPPGRGCPLDRARRRPRGGRRPANRERERL</sequence>
<dbReference type="InterPro" id="IPR036291">
    <property type="entry name" value="NAD(P)-bd_dom_sf"/>
</dbReference>
<keyword evidence="3" id="KW-1185">Reference proteome</keyword>
<feature type="compositionally biased region" description="Basic residues" evidence="1">
    <location>
        <begin position="200"/>
        <end position="210"/>
    </location>
</feature>
<dbReference type="InterPro" id="IPR051911">
    <property type="entry name" value="SDR_oxidoreductase"/>
</dbReference>